<dbReference type="Gene3D" id="3.20.170.10">
    <property type="entry name" value="ADP-ribosylation domain"/>
    <property type="match status" value="1"/>
</dbReference>
<dbReference type="EMBL" id="JBHTOD010000001">
    <property type="protein sequence ID" value="MFD1454190.1"/>
    <property type="molecule type" value="Genomic_DNA"/>
</dbReference>
<reference evidence="2" key="1">
    <citation type="journal article" date="2019" name="Int. J. Syst. Evol. Microbiol.">
        <title>The Global Catalogue of Microorganisms (GCM) 10K type strain sequencing project: providing services to taxonomists for standard genome sequencing and annotation.</title>
        <authorList>
            <consortium name="The Broad Institute Genomics Platform"/>
            <consortium name="The Broad Institute Genome Sequencing Center for Infectious Disease"/>
            <person name="Wu L."/>
            <person name="Ma J."/>
        </authorList>
    </citation>
    <scope>NUCLEOTIDE SEQUENCE [LARGE SCALE GENOMIC DNA]</scope>
    <source>
        <strain evidence="2">CCM 8979</strain>
    </source>
</reference>
<dbReference type="RefSeq" id="WP_203642602.1">
    <property type="nucleotide sequence ID" value="NZ_BOLN01000001.1"/>
</dbReference>
<keyword evidence="2" id="KW-1185">Reference proteome</keyword>
<dbReference type="SUPFAM" id="SSF56399">
    <property type="entry name" value="ADP-ribosylation"/>
    <property type="match status" value="1"/>
</dbReference>
<evidence type="ECO:0000313" key="1">
    <source>
        <dbReference type="EMBL" id="MFD1454190.1"/>
    </source>
</evidence>
<proteinExistence type="predicted"/>
<gene>
    <name evidence="1" type="ORF">ACFQ44_00680</name>
</gene>
<accession>A0ABW4D0J9</accession>
<dbReference type="Gene3D" id="1.10.3800.10">
    <property type="entry name" value="ADP-ribosylation domain"/>
    <property type="match status" value="1"/>
</dbReference>
<dbReference type="InterPro" id="IPR018840">
    <property type="entry name" value="DUF2441"/>
</dbReference>
<organism evidence="1 2">
    <name type="scientific">Levilactobacillus lanxiensis</name>
    <dbReference type="NCBI Taxonomy" id="2799568"/>
    <lineage>
        <taxon>Bacteria</taxon>
        <taxon>Bacillati</taxon>
        <taxon>Bacillota</taxon>
        <taxon>Bacilli</taxon>
        <taxon>Lactobacillales</taxon>
        <taxon>Lactobacillaceae</taxon>
        <taxon>Levilactobacillus</taxon>
    </lineage>
</organism>
<name>A0ABW4D0J9_9LACO</name>
<comment type="caution">
    <text evidence="1">The sequence shown here is derived from an EMBL/GenBank/DDBJ whole genome shotgun (WGS) entry which is preliminary data.</text>
</comment>
<sequence>MPVFYHLVTRQAVHERQVFDFSQGQTNWQAKFFLEHGEQLPLDRLLKTPRLTLTPAQTTQLRRDRDRQAHALRESLLELVRLRDHPMYPSRLRCLFVASSYQQALTWRDLFEKEGRQVLQLVQVTTDGPTFAGDATLLPATDGAAISTKLAAAATYWNTPATGERLGEVLLGGRIVVTRIVRTF</sequence>
<dbReference type="Pfam" id="PF10386">
    <property type="entry name" value="DUF2441"/>
    <property type="match status" value="1"/>
</dbReference>
<protein>
    <submittedName>
        <fullName evidence="1">DUF2441 domain-containing protein</fullName>
    </submittedName>
</protein>
<dbReference type="Proteomes" id="UP001597189">
    <property type="component" value="Unassembled WGS sequence"/>
</dbReference>
<evidence type="ECO:0000313" key="2">
    <source>
        <dbReference type="Proteomes" id="UP001597189"/>
    </source>
</evidence>